<keyword evidence="1" id="KW-0540">Nuclease</keyword>
<evidence type="ECO:0000256" key="1">
    <source>
        <dbReference type="ARBA" id="ARBA00022722"/>
    </source>
</evidence>
<feature type="domain" description="TNase-like" evidence="5">
    <location>
        <begin position="2"/>
        <end position="146"/>
    </location>
</feature>
<dbReference type="GO" id="GO:0004519">
    <property type="term" value="F:endonuclease activity"/>
    <property type="evidence" value="ECO:0007669"/>
    <property type="project" value="UniProtKB-KW"/>
</dbReference>
<organism evidence="6 7">
    <name type="scientific">Thermanaeromonas toyohensis ToBE</name>
    <dbReference type="NCBI Taxonomy" id="698762"/>
    <lineage>
        <taxon>Bacteria</taxon>
        <taxon>Bacillati</taxon>
        <taxon>Bacillota</taxon>
        <taxon>Clostridia</taxon>
        <taxon>Neomoorellales</taxon>
        <taxon>Neomoorellaceae</taxon>
        <taxon>Thermanaeromonas</taxon>
    </lineage>
</organism>
<dbReference type="STRING" id="698762.SAMN00808754_1718"/>
<dbReference type="SMART" id="SM00318">
    <property type="entry name" value="SNc"/>
    <property type="match status" value="1"/>
</dbReference>
<proteinExistence type="predicted"/>
<dbReference type="InterPro" id="IPR016071">
    <property type="entry name" value="Staphylococal_nuclease_OB-fold"/>
</dbReference>
<sequence>MRTVQATVTSVSDGDTVHVNLNGRDERVRMFGVNCPEISHPDLGIKEEPYGREAKAYTERQLTGKKVWLELDVQERDNYGRLLAYVWLEQPSSGSEEEVRTKMFNARLLLDGYAQVMTVSPNVKYADMFVKFQREAREQGKGLWGAAPVPTPGGGAGKQGSGSHYIGNARSKIFHLPTCDWAQKIAPHNRVEFGSREEALNARYRPCKVCGP</sequence>
<dbReference type="PANTHER" id="PTHR12302">
    <property type="entry name" value="EBNA2 BINDING PROTEIN P100"/>
    <property type="match status" value="1"/>
</dbReference>
<dbReference type="RefSeq" id="WP_231967664.1">
    <property type="nucleotide sequence ID" value="NZ_LT838272.1"/>
</dbReference>
<dbReference type="PROSITE" id="PS50830">
    <property type="entry name" value="TNASE_3"/>
    <property type="match status" value="1"/>
</dbReference>
<dbReference type="GO" id="GO:0006355">
    <property type="term" value="P:regulation of DNA-templated transcription"/>
    <property type="evidence" value="ECO:0007669"/>
    <property type="project" value="InterPro"/>
</dbReference>
<dbReference type="Pfam" id="PF00565">
    <property type="entry name" value="SNase"/>
    <property type="match status" value="1"/>
</dbReference>
<evidence type="ECO:0000256" key="2">
    <source>
        <dbReference type="ARBA" id="ARBA00022759"/>
    </source>
</evidence>
<dbReference type="GO" id="GO:0006281">
    <property type="term" value="P:DNA repair"/>
    <property type="evidence" value="ECO:0007669"/>
    <property type="project" value="InterPro"/>
</dbReference>
<dbReference type="EMBL" id="LT838272">
    <property type="protein sequence ID" value="SMB96959.1"/>
    <property type="molecule type" value="Genomic_DNA"/>
</dbReference>
<keyword evidence="4" id="KW-0010">Activator</keyword>
<dbReference type="Pfam" id="PF02805">
    <property type="entry name" value="Ada_Zn_binding"/>
    <property type="match status" value="1"/>
</dbReference>
<dbReference type="InterPro" id="IPR035451">
    <property type="entry name" value="Ada-like_dom_sf"/>
</dbReference>
<evidence type="ECO:0000313" key="7">
    <source>
        <dbReference type="Proteomes" id="UP000192569"/>
    </source>
</evidence>
<dbReference type="SUPFAM" id="SSF57884">
    <property type="entry name" value="Ada DNA repair protein, N-terminal domain (N-Ada 10)"/>
    <property type="match status" value="1"/>
</dbReference>
<evidence type="ECO:0000256" key="3">
    <source>
        <dbReference type="ARBA" id="ARBA00022801"/>
    </source>
</evidence>
<gene>
    <name evidence="6" type="ORF">SAMN00808754_1718</name>
</gene>
<dbReference type="PANTHER" id="PTHR12302:SF3">
    <property type="entry name" value="SERINE_THREONINE-PROTEIN KINASE 31"/>
    <property type="match status" value="1"/>
</dbReference>
<protein>
    <submittedName>
        <fullName evidence="6">Micrococcal nuclease</fullName>
    </submittedName>
</protein>
<dbReference type="SUPFAM" id="SSF50199">
    <property type="entry name" value="Staphylococcal nuclease"/>
    <property type="match status" value="1"/>
</dbReference>
<dbReference type="InterPro" id="IPR004026">
    <property type="entry name" value="Ada_DNA_repair_Zn-bd"/>
</dbReference>
<dbReference type="GO" id="GO:0003677">
    <property type="term" value="F:DNA binding"/>
    <property type="evidence" value="ECO:0007669"/>
    <property type="project" value="InterPro"/>
</dbReference>
<dbReference type="Gene3D" id="3.40.10.10">
    <property type="entry name" value="DNA Methylphosphotriester Repair Domain"/>
    <property type="match status" value="1"/>
</dbReference>
<dbReference type="AlphaFoldDB" id="A0A1W1VUD0"/>
<evidence type="ECO:0000259" key="5">
    <source>
        <dbReference type="PROSITE" id="PS50830"/>
    </source>
</evidence>
<keyword evidence="7" id="KW-1185">Reference proteome</keyword>
<accession>A0A1W1VUD0</accession>
<evidence type="ECO:0000256" key="4">
    <source>
        <dbReference type="ARBA" id="ARBA00023159"/>
    </source>
</evidence>
<dbReference type="InterPro" id="IPR035437">
    <property type="entry name" value="SNase_OB-fold_sf"/>
</dbReference>
<keyword evidence="3" id="KW-0378">Hydrolase</keyword>
<dbReference type="Proteomes" id="UP000192569">
    <property type="component" value="Chromosome I"/>
</dbReference>
<dbReference type="GO" id="GO:0008270">
    <property type="term" value="F:zinc ion binding"/>
    <property type="evidence" value="ECO:0007669"/>
    <property type="project" value="InterPro"/>
</dbReference>
<keyword evidence="2" id="KW-0255">Endonuclease</keyword>
<dbReference type="GO" id="GO:0008168">
    <property type="term" value="F:methyltransferase activity"/>
    <property type="evidence" value="ECO:0007669"/>
    <property type="project" value="InterPro"/>
</dbReference>
<dbReference type="Gene3D" id="2.40.50.90">
    <property type="match status" value="1"/>
</dbReference>
<reference evidence="6 7" key="1">
    <citation type="submission" date="2017-04" db="EMBL/GenBank/DDBJ databases">
        <authorList>
            <person name="Afonso C.L."/>
            <person name="Miller P.J."/>
            <person name="Scott M.A."/>
            <person name="Spackman E."/>
            <person name="Goraichik I."/>
            <person name="Dimitrov K.M."/>
            <person name="Suarez D.L."/>
            <person name="Swayne D.E."/>
        </authorList>
    </citation>
    <scope>NUCLEOTIDE SEQUENCE [LARGE SCALE GENOMIC DNA]</scope>
    <source>
        <strain evidence="6 7">ToBE</strain>
    </source>
</reference>
<evidence type="ECO:0000313" key="6">
    <source>
        <dbReference type="EMBL" id="SMB96959.1"/>
    </source>
</evidence>
<name>A0A1W1VUD0_9FIRM</name>
<dbReference type="GO" id="GO:0016787">
    <property type="term" value="F:hydrolase activity"/>
    <property type="evidence" value="ECO:0007669"/>
    <property type="project" value="UniProtKB-KW"/>
</dbReference>